<proteinExistence type="predicted"/>
<dbReference type="KEGG" id="vg:6369990"/>
<keyword evidence="2" id="KW-1185">Reference proteome</keyword>
<sequence>MSILSYPITVVTGSLQTYNIRARWVSQLPLEALGSVDACVLQEAVGPAAPGLYWWTGRVWMLAVPYDSVTDAIIHDGEMTIGYNLSQPLVLGSAADTVNMWRNGQPLPGNTIAPDDSVWAGIVSPNPSVVGVTSVNHKTADANGDVEVGISDIPGLTTELAARIKTVNSVGPDSNGDVAVTLAGLPDTNFVPSPAIDGFTLVYQTASGKWVPSRYVPSAVRTVNSTTPDVNGNVIVKASAAETVTPTNVSLVANDGSTTGNILLKTVQGTGALTVADNGTHVTLDVPQTVTAVQAATATGGTTLIANDGSTTHIAQIKQLVAGVNVQLSSDGQTVTINATNSSGGGGTLTAVQSTGTGISLVNYDGTSGSTIALIKSVVAGSGITIVQDAQLQTLTIAAIAQVPPVTSVNTKTGDVVLTAADITGFATVAYTGNYNDLQNKPAAYVLPPATATVLGGIKVGSNLAVAADGTLSATAQPLAPATTTTLGGVIVGAGLNVAADGTLSVSGSGVVNSVNSASGALTIAQGSGISVSTVGQTITISATGAGSVTSVGLSLPAALFTVSGSPVTSTGTLTGTLNNQNPNWVWAGPGSGVAAAPTFRALVAADLPVATSTVPGTMYPGPGLAVDGTGKLTIVQSGVVTSFNTRTGDITLQLSDITNAGGAVLASPAFTGTPTAPTPLSSDNSTRLATTAFVQASFAPLASPALVGTPTAPTAATGTATTQLATTAFVNRDFAPIASPTFTGTPKAPTQTAGDNTTALATTAFVQAAISGAVAGVTSFNSRTGAVTLQAGDVTGVGGALLASPAFTGTPTAPTATAGTNTTQLATTAFVQAAIASVPAGVSSFNTRQGAVVLQPADVTGVGGALLASPAFTGTPTAPTATAGTNTTQIATTAFVQAAITSGVPIATTTTLGGVIVKAGLTVDASGNLSANVTTVAGRTGDVVLAVGDVSGAASLSSPAFTGTPTAPTAASGTNNTQIATTTFANTAATQTETSLNLSAGGSISLGGGSQVLTTIFTGTLTANTTVVLPAPGRWTFYNNTSGAFTVTLSNGAGSTFVLPQTASVTVISDATLGVIPAITTGLTQSTSDNSTNLATTAFVKAAISGSVSGVSSFNTRTGAVTLQASDVTGVGGALLSGAAFTGAVTVPTPSTGDNSTNAATTAFVQTSRLNGTSISLSSANVTLTAAQYGTRIILLNGTLTANVSVTFPTSGSWEVYNATTGGFTVTLTNGSGTTLTLAQNNSATIMSYSGGITNSNSVAGVLPVATTTTLGGVIVPAAGGLLVDGSGNLSVVVATSSARGVVSQGTGVSINASGVLSANVVSVAGKTGAVTLVVGDVSGAAALASPSFTGTPTAPTAAASTNTTQLATTAFVRNAVAGVTTVSLTNVNVTLTADQAAAAIIKLSGTLTGNVQITFPTSGWWEVYNTTTGSFTVTLTNGTGSNITIPQNQMLNVVSDATSGMLLDGAAAIARISVNVQGSPAVGSEIFYPVTNALTLPANLVGTNAYGTGTSGSSAPYTVNVYKYVGNSASGTQVGTITINPGSASTFSTVGGTSVSYAAGDRLSYQFPTANLALFAATLLGTWQ</sequence>
<name>B2ZY62_9CAUD</name>
<protein>
    <submittedName>
        <fullName evidence="1">Uncharacterized protein</fullName>
    </submittedName>
</protein>
<dbReference type="GeneID" id="6369990"/>
<dbReference type="Proteomes" id="UP000001034">
    <property type="component" value="Segment"/>
</dbReference>
<reference evidence="1 2" key="1">
    <citation type="journal article" date="2010" name="Virology">
        <title>A jumbo phage infecting the phytopathogen Ralstonia solanacearum defines a new lineage of the Myoviridae family.</title>
        <authorList>
            <person name="Yamada T."/>
            <person name="Satoh S."/>
            <person name="Ishikawa H."/>
            <person name="Fujiwara A."/>
            <person name="Kawasaki T."/>
            <person name="Fujie M."/>
            <person name="Ogata H."/>
        </authorList>
    </citation>
    <scope>NUCLEOTIDE SEQUENCE [LARGE SCALE GENOMIC DNA]</scope>
</reference>
<evidence type="ECO:0000313" key="2">
    <source>
        <dbReference type="Proteomes" id="UP000001034"/>
    </source>
</evidence>
<dbReference type="EMBL" id="AB366653">
    <property type="protein sequence ID" value="BAG41630.1"/>
    <property type="molecule type" value="Genomic_DNA"/>
</dbReference>
<accession>B2ZY62</accession>
<organism evidence="1 2">
    <name type="scientific">Ralstonia phage phiRSL1</name>
    <dbReference type="NCBI Taxonomy" id="1980924"/>
    <lineage>
        <taxon>Viruses</taxon>
        <taxon>Duplodnaviria</taxon>
        <taxon>Heunggongvirae</taxon>
        <taxon>Uroviricota</taxon>
        <taxon>Caudoviricetes</taxon>
        <taxon>Mieseafarmvirus</taxon>
        <taxon>Mieseafarmvirus RSL1</taxon>
    </lineage>
</organism>
<dbReference type="RefSeq" id="YP_001950060.1">
    <property type="nucleotide sequence ID" value="NC_010811.2"/>
</dbReference>
<evidence type="ECO:0000313" key="1">
    <source>
        <dbReference type="EMBL" id="BAG41630.1"/>
    </source>
</evidence>